<keyword evidence="2" id="KW-0067">ATP-binding</keyword>
<dbReference type="RefSeq" id="WP_191755396.1">
    <property type="nucleotide sequence ID" value="NZ_JACSQM010000015.1"/>
</dbReference>
<dbReference type="InterPro" id="IPR003593">
    <property type="entry name" value="AAA+_ATPase"/>
</dbReference>
<feature type="domain" description="AAA+ ATPase" evidence="1">
    <location>
        <begin position="139"/>
        <end position="271"/>
    </location>
</feature>
<dbReference type="GO" id="GO:0005524">
    <property type="term" value="F:ATP binding"/>
    <property type="evidence" value="ECO:0007669"/>
    <property type="project" value="UniProtKB-KW"/>
</dbReference>
<evidence type="ECO:0000313" key="2">
    <source>
        <dbReference type="EMBL" id="MBD7966253.1"/>
    </source>
</evidence>
<comment type="caution">
    <text evidence="2">The sequence shown here is derived from an EMBL/GenBank/DDBJ whole genome shotgun (WGS) entry which is preliminary data.</text>
</comment>
<dbReference type="InterPro" id="IPR002611">
    <property type="entry name" value="IstB_ATP-bd"/>
</dbReference>
<proteinExistence type="predicted"/>
<reference evidence="2 3" key="1">
    <citation type="submission" date="2020-08" db="EMBL/GenBank/DDBJ databases">
        <title>A Genomic Blueprint of the Chicken Gut Microbiome.</title>
        <authorList>
            <person name="Gilroy R."/>
            <person name="Ravi A."/>
            <person name="Getino M."/>
            <person name="Pursley I."/>
            <person name="Horton D.L."/>
            <person name="Alikhan N.-F."/>
            <person name="Baker D."/>
            <person name="Gharbi K."/>
            <person name="Hall N."/>
            <person name="Watson M."/>
            <person name="Adriaenssens E.M."/>
            <person name="Foster-Nyarko E."/>
            <person name="Jarju S."/>
            <person name="Secka A."/>
            <person name="Antonio M."/>
            <person name="Oren A."/>
            <person name="Chaudhuri R."/>
            <person name="La Ragione R.M."/>
            <person name="Hildebrand F."/>
            <person name="Pallen M.J."/>
        </authorList>
    </citation>
    <scope>NUCLEOTIDE SEQUENCE [LARGE SCALE GENOMIC DNA]</scope>
    <source>
        <strain evidence="2 3">Sa2CUA10</strain>
    </source>
</reference>
<keyword evidence="2" id="KW-0547">Nucleotide-binding</keyword>
<dbReference type="CDD" id="cd00009">
    <property type="entry name" value="AAA"/>
    <property type="match status" value="1"/>
</dbReference>
<dbReference type="PANTHER" id="PTHR30050">
    <property type="entry name" value="CHROMOSOMAL REPLICATION INITIATOR PROTEIN DNAA"/>
    <property type="match status" value="1"/>
</dbReference>
<dbReference type="PANTHER" id="PTHR30050:SF4">
    <property type="entry name" value="ATP-BINDING PROTEIN RV3427C IN INSERTION SEQUENCE-RELATED"/>
    <property type="match status" value="1"/>
</dbReference>
<dbReference type="Pfam" id="PF01695">
    <property type="entry name" value="IstB_IS21"/>
    <property type="match status" value="1"/>
</dbReference>
<dbReference type="Proteomes" id="UP000603641">
    <property type="component" value="Unassembled WGS sequence"/>
</dbReference>
<keyword evidence="3" id="KW-1185">Reference proteome</keyword>
<dbReference type="SMART" id="SM00382">
    <property type="entry name" value="AAA"/>
    <property type="match status" value="1"/>
</dbReference>
<dbReference type="InterPro" id="IPR027417">
    <property type="entry name" value="P-loop_NTPase"/>
</dbReference>
<dbReference type="Gene3D" id="3.40.50.300">
    <property type="entry name" value="P-loop containing nucleotide triphosphate hydrolases"/>
    <property type="match status" value="1"/>
</dbReference>
<organism evidence="2 3">
    <name type="scientific">Fictibacillus norfolkensis</name>
    <dbReference type="NCBI Taxonomy" id="2762233"/>
    <lineage>
        <taxon>Bacteria</taxon>
        <taxon>Bacillati</taxon>
        <taxon>Bacillota</taxon>
        <taxon>Bacilli</taxon>
        <taxon>Bacillales</taxon>
        <taxon>Fictibacillaceae</taxon>
        <taxon>Fictibacillus</taxon>
    </lineage>
</organism>
<protein>
    <submittedName>
        <fullName evidence="2">ATP-binding protein</fullName>
    </submittedName>
</protein>
<dbReference type="EMBL" id="JACSQM010000015">
    <property type="protein sequence ID" value="MBD7966253.1"/>
    <property type="molecule type" value="Genomic_DNA"/>
</dbReference>
<accession>A0ABR8SSC5</accession>
<name>A0ABR8SSC5_9BACL</name>
<sequence>MKSATATINLDLLDPLRTLEKCISKDILPIEAVFHYFNCNGCRQDKVQGWKYRDEIDGQWKFFTIVNRCSDCFNGRQSKEVFSEIQQQRNQRLMDQYWLIDPMLKEAGFKNYQVHNPVQENAKKIVSQFVRSGVKGKFEPENLLIIGSFGSGKSHLATAAARSFKEKGLCTGFLMEEHYISLIHSSYNGGRKKEADILQDLKRFDVLVMDELGSENYKMEESSWVSTRLLHLINARKGKATIYTTNLNTETLPKAIGERAYSRLKVNTKIVDLYSTDYRDNFLQ</sequence>
<evidence type="ECO:0000313" key="3">
    <source>
        <dbReference type="Proteomes" id="UP000603641"/>
    </source>
</evidence>
<dbReference type="SUPFAM" id="SSF52540">
    <property type="entry name" value="P-loop containing nucleoside triphosphate hydrolases"/>
    <property type="match status" value="1"/>
</dbReference>
<evidence type="ECO:0000259" key="1">
    <source>
        <dbReference type="SMART" id="SM00382"/>
    </source>
</evidence>
<gene>
    <name evidence="2" type="ORF">H9648_19590</name>
</gene>